<gene>
    <name evidence="2" type="ORF">C8R26_110117</name>
</gene>
<reference evidence="2 3" key="1">
    <citation type="submission" date="2018-04" db="EMBL/GenBank/DDBJ databases">
        <title>Active sludge and wastewater microbial communities from Klosterneuburg, Austria.</title>
        <authorList>
            <person name="Wagner M."/>
        </authorList>
    </citation>
    <scope>NUCLEOTIDE SEQUENCE [LARGE SCALE GENOMIC DNA]</scope>
    <source>
        <strain evidence="2 3">Nm49</strain>
    </source>
</reference>
<evidence type="ECO:0000259" key="1">
    <source>
        <dbReference type="Pfam" id="PF01814"/>
    </source>
</evidence>
<sequence length="136" mass="15369">MPRTGALLSLSREHHSSLVLARAIRQAAESGDNEAFLAMMQRIEEHWRTVLCEHFAREEQLLRLAADGVDAESTDRILIEHEELRMLACGPCELDLPARLRRFGELLGAHVRYEERVLFPQLQSHPSIDSAAAEST</sequence>
<proteinExistence type="predicted"/>
<dbReference type="InterPro" id="IPR012312">
    <property type="entry name" value="Hemerythrin-like"/>
</dbReference>
<dbReference type="Gene3D" id="1.20.120.520">
    <property type="entry name" value="nmb1532 protein domain like"/>
    <property type="match status" value="1"/>
</dbReference>
<name>A0A2T5I026_9PROT</name>
<dbReference type="RefSeq" id="WP_107803244.1">
    <property type="nucleotide sequence ID" value="NZ_QAOI01000010.1"/>
</dbReference>
<dbReference type="EMBL" id="QAOI01000010">
    <property type="protein sequence ID" value="PTQ77197.1"/>
    <property type="molecule type" value="Genomic_DNA"/>
</dbReference>
<protein>
    <submittedName>
        <fullName evidence="2">Hemerythrin HHE cation binding domain-containing protein</fullName>
    </submittedName>
</protein>
<dbReference type="Pfam" id="PF01814">
    <property type="entry name" value="Hemerythrin"/>
    <property type="match status" value="1"/>
</dbReference>
<evidence type="ECO:0000313" key="3">
    <source>
        <dbReference type="Proteomes" id="UP000244128"/>
    </source>
</evidence>
<evidence type="ECO:0000313" key="2">
    <source>
        <dbReference type="EMBL" id="PTQ77197.1"/>
    </source>
</evidence>
<dbReference type="AlphaFoldDB" id="A0A2T5I026"/>
<dbReference type="Proteomes" id="UP000244128">
    <property type="component" value="Unassembled WGS sequence"/>
</dbReference>
<accession>A0A2T5I026</accession>
<comment type="caution">
    <text evidence="2">The sequence shown here is derived from an EMBL/GenBank/DDBJ whole genome shotgun (WGS) entry which is preliminary data.</text>
</comment>
<feature type="domain" description="Hemerythrin-like" evidence="1">
    <location>
        <begin position="10"/>
        <end position="122"/>
    </location>
</feature>
<organism evidence="2 3">
    <name type="scientific">Nitrosomonas oligotropha</name>
    <dbReference type="NCBI Taxonomy" id="42354"/>
    <lineage>
        <taxon>Bacteria</taxon>
        <taxon>Pseudomonadati</taxon>
        <taxon>Pseudomonadota</taxon>
        <taxon>Betaproteobacteria</taxon>
        <taxon>Nitrosomonadales</taxon>
        <taxon>Nitrosomonadaceae</taxon>
        <taxon>Nitrosomonas</taxon>
    </lineage>
</organism>